<name>A0A8K0T1T6_9HYPO</name>
<accession>A0A8K0T1T6</accession>
<evidence type="ECO:0000259" key="1">
    <source>
        <dbReference type="PROSITE" id="PS50181"/>
    </source>
</evidence>
<keyword evidence="3" id="KW-1185">Reference proteome</keyword>
<evidence type="ECO:0000313" key="3">
    <source>
        <dbReference type="Proteomes" id="UP000813444"/>
    </source>
</evidence>
<dbReference type="InterPro" id="IPR036047">
    <property type="entry name" value="F-box-like_dom_sf"/>
</dbReference>
<organism evidence="2 3">
    <name type="scientific">Stachybotrys elegans</name>
    <dbReference type="NCBI Taxonomy" id="80388"/>
    <lineage>
        <taxon>Eukaryota</taxon>
        <taxon>Fungi</taxon>
        <taxon>Dikarya</taxon>
        <taxon>Ascomycota</taxon>
        <taxon>Pezizomycotina</taxon>
        <taxon>Sordariomycetes</taxon>
        <taxon>Hypocreomycetidae</taxon>
        <taxon>Hypocreales</taxon>
        <taxon>Stachybotryaceae</taxon>
        <taxon>Stachybotrys</taxon>
    </lineage>
</organism>
<proteinExistence type="predicted"/>
<dbReference type="InterPro" id="IPR001810">
    <property type="entry name" value="F-box_dom"/>
</dbReference>
<dbReference type="Proteomes" id="UP000813444">
    <property type="component" value="Unassembled WGS sequence"/>
</dbReference>
<dbReference type="OrthoDB" id="3226064at2759"/>
<dbReference type="EMBL" id="JAGPNK010000001">
    <property type="protein sequence ID" value="KAH7328323.1"/>
    <property type="molecule type" value="Genomic_DNA"/>
</dbReference>
<reference evidence="2" key="1">
    <citation type="journal article" date="2021" name="Nat. Commun.">
        <title>Genetic determinants of endophytism in the Arabidopsis root mycobiome.</title>
        <authorList>
            <person name="Mesny F."/>
            <person name="Miyauchi S."/>
            <person name="Thiergart T."/>
            <person name="Pickel B."/>
            <person name="Atanasova L."/>
            <person name="Karlsson M."/>
            <person name="Huettel B."/>
            <person name="Barry K.W."/>
            <person name="Haridas S."/>
            <person name="Chen C."/>
            <person name="Bauer D."/>
            <person name="Andreopoulos W."/>
            <person name="Pangilinan J."/>
            <person name="LaButti K."/>
            <person name="Riley R."/>
            <person name="Lipzen A."/>
            <person name="Clum A."/>
            <person name="Drula E."/>
            <person name="Henrissat B."/>
            <person name="Kohler A."/>
            <person name="Grigoriev I.V."/>
            <person name="Martin F.M."/>
            <person name="Hacquard S."/>
        </authorList>
    </citation>
    <scope>NUCLEOTIDE SEQUENCE</scope>
    <source>
        <strain evidence="2">MPI-CAGE-CH-0235</strain>
    </source>
</reference>
<dbReference type="AlphaFoldDB" id="A0A8K0T1T6"/>
<sequence>MAYVGLGSLSPELLHEILVLVRPSDLRVLPRVCRALNNFIRGNQALFRAMYLNLLDKPPTMKLDWEEEMKTYIRLQHVCSLRDVDAKKSALPFVYNAVERLLKNASSTGEVAPCTTTHAASRNVMALKRLFSDEINQTAFMQRSHLFQRVRAGRLLVKFEDKLREDHQQSAKLHCLHGSPLRKSSRISLRRINHWRAHPYACSKVYDTREHTRNTKWGPFRDDESGKVDWEKVEAILVVLFFNMRDNCAMSQSFNEAWSNPFSGAWSGSYLSTLPPEPDSLAARDPYGITGIWYRVVCFLDYHDFFSFNFPVNDGLPRDTPRPPLHVGDETRLIVMKLWVTSMEPPGPEDGQDLPVVHFAGTSQALDDSWTEHNAPDTEPEGRVDARGTVRLSKEGEVRWTITSIFDGQERWRSECVQVGGVRSARGVVGNWFARYAAIKGAVSYP</sequence>
<evidence type="ECO:0000313" key="2">
    <source>
        <dbReference type="EMBL" id="KAH7328323.1"/>
    </source>
</evidence>
<dbReference type="Pfam" id="PF00646">
    <property type="entry name" value="F-box"/>
    <property type="match status" value="1"/>
</dbReference>
<dbReference type="SUPFAM" id="SSF81383">
    <property type="entry name" value="F-box domain"/>
    <property type="match status" value="1"/>
</dbReference>
<feature type="domain" description="F-box" evidence="1">
    <location>
        <begin position="3"/>
        <end position="50"/>
    </location>
</feature>
<gene>
    <name evidence="2" type="ORF">B0I35DRAFT_15132</name>
</gene>
<comment type="caution">
    <text evidence="2">The sequence shown here is derived from an EMBL/GenBank/DDBJ whole genome shotgun (WGS) entry which is preliminary data.</text>
</comment>
<dbReference type="PROSITE" id="PS50181">
    <property type="entry name" value="FBOX"/>
    <property type="match status" value="1"/>
</dbReference>
<protein>
    <recommendedName>
        <fullName evidence="1">F-box domain-containing protein</fullName>
    </recommendedName>
</protein>